<dbReference type="PANTHER" id="PTHR21064">
    <property type="entry name" value="AMINOGLYCOSIDE PHOSPHOTRANSFERASE DOMAIN-CONTAINING PROTEIN-RELATED"/>
    <property type="match status" value="1"/>
</dbReference>
<proteinExistence type="predicted"/>
<protein>
    <recommendedName>
        <fullName evidence="8">Hydroxylysine kinase</fullName>
        <ecNumber evidence="7">2.7.1.81</ecNumber>
    </recommendedName>
</protein>
<evidence type="ECO:0000256" key="5">
    <source>
        <dbReference type="ARBA" id="ARBA00036820"/>
    </source>
</evidence>
<evidence type="ECO:0000313" key="11">
    <source>
        <dbReference type="Proteomes" id="UP000325255"/>
    </source>
</evidence>
<evidence type="ECO:0000256" key="7">
    <source>
        <dbReference type="ARBA" id="ARBA00038873"/>
    </source>
</evidence>
<dbReference type="GO" id="GO:0047992">
    <property type="term" value="F:hydroxylysine kinase activity"/>
    <property type="evidence" value="ECO:0007669"/>
    <property type="project" value="UniProtKB-EC"/>
</dbReference>
<evidence type="ECO:0000259" key="9">
    <source>
        <dbReference type="Pfam" id="PF01636"/>
    </source>
</evidence>
<comment type="catalytic activity">
    <reaction evidence="5">
        <text>(5R)-5-hydroxy-L-lysine + GTP = (5R)-5-phosphooxy-L-lysine + GDP + H(+)</text>
        <dbReference type="Rhea" id="RHEA:19049"/>
        <dbReference type="ChEBI" id="CHEBI:15378"/>
        <dbReference type="ChEBI" id="CHEBI:37565"/>
        <dbReference type="ChEBI" id="CHEBI:57882"/>
        <dbReference type="ChEBI" id="CHEBI:58189"/>
        <dbReference type="ChEBI" id="CHEBI:58357"/>
        <dbReference type="EC" id="2.7.1.81"/>
    </reaction>
</comment>
<dbReference type="SUPFAM" id="SSF56112">
    <property type="entry name" value="Protein kinase-like (PK-like)"/>
    <property type="match status" value="1"/>
</dbReference>
<evidence type="ECO:0000256" key="6">
    <source>
        <dbReference type="ARBA" id="ARBA00037368"/>
    </source>
</evidence>
<dbReference type="InterPro" id="IPR050249">
    <property type="entry name" value="Pseudomonas-type_ThrB"/>
</dbReference>
<dbReference type="Gene3D" id="3.90.1200.10">
    <property type="match status" value="1"/>
</dbReference>
<evidence type="ECO:0000313" key="10">
    <source>
        <dbReference type="EMBL" id="KAA5608390.1"/>
    </source>
</evidence>
<keyword evidence="3 10" id="KW-0808">Transferase</keyword>
<dbReference type="InterPro" id="IPR011009">
    <property type="entry name" value="Kinase-like_dom_sf"/>
</dbReference>
<comment type="subcellular location">
    <subcellularLocation>
        <location evidence="1">Cytoplasm</location>
    </subcellularLocation>
</comment>
<dbReference type="EMBL" id="VWPK01000085">
    <property type="protein sequence ID" value="KAA5608390.1"/>
    <property type="molecule type" value="Genomic_DNA"/>
</dbReference>
<gene>
    <name evidence="10" type="ORF">F1189_29295</name>
</gene>
<comment type="function">
    <text evidence="6">Catalyzes the GTP-dependent phosphorylation of 5-hydroxy-L-lysine.</text>
</comment>
<keyword evidence="11" id="KW-1185">Reference proteome</keyword>
<dbReference type="EC" id="2.7.1.81" evidence="7"/>
<dbReference type="InterPro" id="IPR002575">
    <property type="entry name" value="Aminoglycoside_PTrfase"/>
</dbReference>
<evidence type="ECO:0000256" key="3">
    <source>
        <dbReference type="ARBA" id="ARBA00022679"/>
    </source>
</evidence>
<feature type="domain" description="Aminoglycoside phosphotransferase" evidence="9">
    <location>
        <begin position="61"/>
        <end position="286"/>
    </location>
</feature>
<dbReference type="PANTHER" id="PTHR21064:SF1">
    <property type="entry name" value="HYDROXYLYSINE KINASE"/>
    <property type="match status" value="1"/>
</dbReference>
<sequence>MNPAILVRMRPMHLAPAPGEAPTDLLSDPLMAVPPPDLPLADVHDVLARAYGLSGKLVPLGGERDRNFRLTPSGEAPVLVKFAHPEESAGITNFQTEALLHLEAADPTLPVPRMRRSRDGATSVRHPLRDGRHSLLRVLSFLPGQPMPPGADAAGGQAHALGMLTARLDRALEGFAHAADRRRLLWDLREAPGLRPLLDEVADPALRDLAAAALARFEAEAAPLLARLPTQVIHNDLNPHNVLVDPEDSGRLTGIIDFGDMVRAPRLQEIATTAAYLLRAGNAPFAGPAAFLAGYRRVLPVPPAEAAMLPALIATRMTMTVLITSWRARRQPENAAYILRNVPGARAGLESLARLPLTALLPDEE</sequence>
<dbReference type="AlphaFoldDB" id="A0A5M6IJG5"/>
<reference evidence="10 11" key="1">
    <citation type="submission" date="2019-09" db="EMBL/GenBank/DDBJ databases">
        <title>Genome sequence of Rhodovastum atsumiense, a diverse member of the Acetobacteraceae family of non-sulfur purple photosynthetic bacteria.</title>
        <authorList>
            <person name="Meyer T."/>
            <person name="Kyndt J."/>
        </authorList>
    </citation>
    <scope>NUCLEOTIDE SEQUENCE [LARGE SCALE GENOMIC DNA]</scope>
    <source>
        <strain evidence="10 11">DSM 21279</strain>
    </source>
</reference>
<accession>A0A5M6IJG5</accession>
<dbReference type="Pfam" id="PF01636">
    <property type="entry name" value="APH"/>
    <property type="match status" value="1"/>
</dbReference>
<evidence type="ECO:0000256" key="2">
    <source>
        <dbReference type="ARBA" id="ARBA00022490"/>
    </source>
</evidence>
<keyword evidence="2" id="KW-0963">Cytoplasm</keyword>
<evidence type="ECO:0000256" key="1">
    <source>
        <dbReference type="ARBA" id="ARBA00004496"/>
    </source>
</evidence>
<comment type="caution">
    <text evidence="10">The sequence shown here is derived from an EMBL/GenBank/DDBJ whole genome shotgun (WGS) entry which is preliminary data.</text>
</comment>
<keyword evidence="4" id="KW-0418">Kinase</keyword>
<evidence type="ECO:0000256" key="8">
    <source>
        <dbReference type="ARBA" id="ARBA00040505"/>
    </source>
</evidence>
<dbReference type="GO" id="GO:0005737">
    <property type="term" value="C:cytoplasm"/>
    <property type="evidence" value="ECO:0007669"/>
    <property type="project" value="UniProtKB-SubCell"/>
</dbReference>
<organism evidence="10 11">
    <name type="scientific">Rhodovastum atsumiense</name>
    <dbReference type="NCBI Taxonomy" id="504468"/>
    <lineage>
        <taxon>Bacteria</taxon>
        <taxon>Pseudomonadati</taxon>
        <taxon>Pseudomonadota</taxon>
        <taxon>Alphaproteobacteria</taxon>
        <taxon>Acetobacterales</taxon>
        <taxon>Acetobacteraceae</taxon>
        <taxon>Rhodovastum</taxon>
    </lineage>
</organism>
<dbReference type="Proteomes" id="UP000325255">
    <property type="component" value="Unassembled WGS sequence"/>
</dbReference>
<evidence type="ECO:0000256" key="4">
    <source>
        <dbReference type="ARBA" id="ARBA00022777"/>
    </source>
</evidence>
<name>A0A5M6IJG5_9PROT</name>
<dbReference type="OrthoDB" id="156345at2"/>